<name>A0A9J6PGF9_9PROT</name>
<dbReference type="PANTHER" id="PTHR12558:SF13">
    <property type="entry name" value="CELL DIVISION CYCLE PROTEIN 27 HOMOLOG"/>
    <property type="match status" value="1"/>
</dbReference>
<dbReference type="SMART" id="SM00028">
    <property type="entry name" value="TPR"/>
    <property type="match status" value="6"/>
</dbReference>
<dbReference type="RefSeq" id="WP_269333530.1">
    <property type="nucleotide sequence ID" value="NZ_JAMZFT010000003.1"/>
</dbReference>
<feature type="repeat" description="TPR" evidence="1">
    <location>
        <begin position="488"/>
        <end position="521"/>
    </location>
</feature>
<proteinExistence type="predicted"/>
<evidence type="ECO:0000256" key="2">
    <source>
        <dbReference type="SAM" id="MobiDB-lite"/>
    </source>
</evidence>
<accession>A0A9J6PGF9</accession>
<feature type="chain" id="PRO_5039887016" evidence="3">
    <location>
        <begin position="27"/>
        <end position="591"/>
    </location>
</feature>
<feature type="repeat" description="TPR" evidence="1">
    <location>
        <begin position="419"/>
        <end position="452"/>
    </location>
</feature>
<dbReference type="Pfam" id="PF13414">
    <property type="entry name" value="TPR_11"/>
    <property type="match status" value="1"/>
</dbReference>
<feature type="signal peptide" evidence="3">
    <location>
        <begin position="1"/>
        <end position="26"/>
    </location>
</feature>
<evidence type="ECO:0000256" key="1">
    <source>
        <dbReference type="PROSITE-ProRule" id="PRU00339"/>
    </source>
</evidence>
<dbReference type="InterPro" id="IPR019734">
    <property type="entry name" value="TPR_rpt"/>
</dbReference>
<dbReference type="EMBL" id="JAMZFT010000003">
    <property type="protein sequence ID" value="MCP1337566.1"/>
    <property type="molecule type" value="Genomic_DNA"/>
</dbReference>
<dbReference type="Gene3D" id="1.25.40.10">
    <property type="entry name" value="Tetratricopeptide repeat domain"/>
    <property type="match status" value="4"/>
</dbReference>
<sequence length="591" mass="63395">MPRTHAFALALCLSLSGTLAGSGALAETEVRSTAKAGNAAAEAPATLLGSYLAARHAHMTRDTGAAADHFRAAMALAPDDPVLRERAFTMLLSDGRVTEAVALAPAVVGEEPQHAFASLALVADHVRSGRLAQAREVLDTAAPGAFNALVAGLLKAWIAVGEGDAEGAFAAVDALSGRPAFEFFRDYHRALIASALGDAAAAEAAFSDAIALNTALSGRAAVAFAAELQAMGQQAKALALLRDLAERHVADFIVSTARDVIEGGGTLPRAVPDAAAGAAEVMFSVGAALAQDRGAETAPVYLNLARFIRPGFPLAQVLLAEVLENNGRWERAVALYEAVPADSRLRWHAILRKAYALDELDRLDEAEALLRGLAESRPDRREPHLALANILRARERFAESIVHYDAAIAMIDAPGPRDWSVYYSRGVALERAGQWDRAEQDFLAALDLNPDQPLVLNYLGYSWIDKGLHLEKAIGMVERAVEQRPDDGYIIDSLGWAEYRLGNYEAAVLHLERAISLAPHDPVINDHLGDAYWKVGRKLEARFQWSHALDLEPEEGARVRIEDKIARGLDAVEKSETEGRRETETAASGSD</sequence>
<feature type="region of interest" description="Disordered" evidence="2">
    <location>
        <begin position="571"/>
        <end position="591"/>
    </location>
</feature>
<evidence type="ECO:0000313" key="4">
    <source>
        <dbReference type="EMBL" id="MCP1337566.1"/>
    </source>
</evidence>
<dbReference type="PROSITE" id="PS50005">
    <property type="entry name" value="TPR"/>
    <property type="match status" value="2"/>
</dbReference>
<keyword evidence="3" id="KW-0732">Signal</keyword>
<keyword evidence="5" id="KW-1185">Reference proteome</keyword>
<feature type="compositionally biased region" description="Basic and acidic residues" evidence="2">
    <location>
        <begin position="571"/>
        <end position="584"/>
    </location>
</feature>
<dbReference type="Pfam" id="PF13432">
    <property type="entry name" value="TPR_16"/>
    <property type="match status" value="1"/>
</dbReference>
<reference evidence="4" key="1">
    <citation type="submission" date="2022-06" db="EMBL/GenBank/DDBJ databases">
        <title>Isolation and Genomics of Futiania mangrovii gen. nov., sp. nov., a Rare and Metabolically-versatile member in the Class Alphaproteobacteria.</title>
        <authorList>
            <person name="Liu L."/>
            <person name="Huang W.-C."/>
            <person name="Pan J."/>
            <person name="Li J."/>
            <person name="Huang Y."/>
            <person name="Du H."/>
            <person name="Liu Y."/>
            <person name="Li M."/>
        </authorList>
    </citation>
    <scope>NUCLEOTIDE SEQUENCE</scope>
    <source>
        <strain evidence="4">FT118</strain>
    </source>
</reference>
<dbReference type="AlphaFoldDB" id="A0A9J6PGF9"/>
<dbReference type="SUPFAM" id="SSF48452">
    <property type="entry name" value="TPR-like"/>
    <property type="match status" value="3"/>
</dbReference>
<dbReference type="Proteomes" id="UP001055804">
    <property type="component" value="Unassembled WGS sequence"/>
</dbReference>
<evidence type="ECO:0000313" key="5">
    <source>
        <dbReference type="Proteomes" id="UP001055804"/>
    </source>
</evidence>
<organism evidence="4 5">
    <name type="scientific">Futiania mangrovi</name>
    <dbReference type="NCBI Taxonomy" id="2959716"/>
    <lineage>
        <taxon>Bacteria</taxon>
        <taxon>Pseudomonadati</taxon>
        <taxon>Pseudomonadota</taxon>
        <taxon>Alphaproteobacteria</taxon>
        <taxon>Futianiales</taxon>
        <taxon>Futianiaceae</taxon>
        <taxon>Futiania</taxon>
    </lineage>
</organism>
<dbReference type="PANTHER" id="PTHR12558">
    <property type="entry name" value="CELL DIVISION CYCLE 16,23,27"/>
    <property type="match status" value="1"/>
</dbReference>
<evidence type="ECO:0000256" key="3">
    <source>
        <dbReference type="SAM" id="SignalP"/>
    </source>
</evidence>
<dbReference type="Pfam" id="PF13176">
    <property type="entry name" value="TPR_7"/>
    <property type="match status" value="1"/>
</dbReference>
<protein>
    <submittedName>
        <fullName evidence="4">Tetratricopeptide repeat protein</fullName>
    </submittedName>
</protein>
<comment type="caution">
    <text evidence="4">The sequence shown here is derived from an EMBL/GenBank/DDBJ whole genome shotgun (WGS) entry which is preliminary data.</text>
</comment>
<dbReference type="InterPro" id="IPR011990">
    <property type="entry name" value="TPR-like_helical_dom_sf"/>
</dbReference>
<keyword evidence="1" id="KW-0802">TPR repeat</keyword>
<gene>
    <name evidence="4" type="ORF">NJQ99_14180</name>
</gene>